<comment type="caution">
    <text evidence="4">The sequence shown here is derived from an EMBL/GenBank/DDBJ whole genome shotgun (WGS) entry which is preliminary data.</text>
</comment>
<reference evidence="4 5" key="2">
    <citation type="journal article" date="2013" name="PLoS ONE">
        <title>INDIGO - INtegrated Data Warehouse of MIcrobial GenOmes with Examples from the Red Sea Extremophiles.</title>
        <authorList>
            <person name="Alam I."/>
            <person name="Antunes A."/>
            <person name="Kamau A.A."/>
            <person name="Ba Alawi W."/>
            <person name="Kalkatawi M."/>
            <person name="Stingl U."/>
            <person name="Bajic V.B."/>
        </authorList>
    </citation>
    <scope>NUCLEOTIDE SEQUENCE [LARGE SCALE GENOMIC DNA]</scope>
    <source>
        <strain evidence="4 5">SARL4B</strain>
    </source>
</reference>
<dbReference type="AlphaFoldDB" id="U2DJP7"/>
<dbReference type="GO" id="GO:0006753">
    <property type="term" value="P:nucleoside phosphate metabolic process"/>
    <property type="evidence" value="ECO:0007669"/>
    <property type="project" value="TreeGrafter"/>
</dbReference>
<evidence type="ECO:0000313" key="5">
    <source>
        <dbReference type="Proteomes" id="UP000003861"/>
    </source>
</evidence>
<dbReference type="Pfam" id="PF00293">
    <property type="entry name" value="NUDIX"/>
    <property type="match status" value="1"/>
</dbReference>
<sequence>MDERLAWETLAAETAYTCEGFDVITETVRLPDGTETEFDYLSEGESVVILPLTPDGDVVVIEEWRQAVRRVNYSLPAGSVESEDDDLRTTVARELEEETGYEPGDVTHLTTVEPANGFSDAVFQYFLAEDCMPTGERDLDYNESIQVTTTTVQSLREAASNDALRDGRTMLGVLYYAAVER</sequence>
<evidence type="ECO:0000256" key="2">
    <source>
        <dbReference type="ARBA" id="ARBA00022801"/>
    </source>
</evidence>
<protein>
    <submittedName>
        <fullName evidence="4">ADP-ribose pyrophosphatase protein</fullName>
        <ecNumber evidence="4">3.6.1.13</ecNumber>
    </submittedName>
</protein>
<dbReference type="eggNOG" id="arCOG01073">
    <property type="taxonomic scope" value="Archaea"/>
</dbReference>
<dbReference type="PANTHER" id="PTHR11839">
    <property type="entry name" value="UDP/ADP-SUGAR PYROPHOSPHATASE"/>
    <property type="match status" value="1"/>
</dbReference>
<gene>
    <name evidence="4" type="ORF">HLRTI_001850</name>
</gene>
<comment type="cofactor">
    <cofactor evidence="1">
        <name>Mg(2+)</name>
        <dbReference type="ChEBI" id="CHEBI:18420"/>
    </cofactor>
</comment>
<dbReference type="CDD" id="cd03424">
    <property type="entry name" value="NUDIX_ADPRase_Nudt5_UGPPase_Nudt14"/>
    <property type="match status" value="1"/>
</dbReference>
<dbReference type="PATRIC" id="fig|1033806.13.peg.1623"/>
<dbReference type="InterPro" id="IPR015797">
    <property type="entry name" value="NUDIX_hydrolase-like_dom_sf"/>
</dbReference>
<reference evidence="4 5" key="1">
    <citation type="journal article" date="2011" name="J. Bacteriol.">
        <title>Genome sequence of Halorhabdus tiamatea, the first archaeon isolated from a deep-sea anoxic brine lake.</title>
        <authorList>
            <person name="Antunes A."/>
            <person name="Alam I."/>
            <person name="Bajic V.B."/>
            <person name="Stingl U."/>
        </authorList>
    </citation>
    <scope>NUCLEOTIDE SEQUENCE [LARGE SCALE GENOMIC DNA]</scope>
    <source>
        <strain evidence="4 5">SARL4B</strain>
    </source>
</reference>
<dbReference type="SUPFAM" id="SSF55811">
    <property type="entry name" value="Nudix"/>
    <property type="match status" value="1"/>
</dbReference>
<dbReference type="Proteomes" id="UP000003861">
    <property type="component" value="Unassembled WGS sequence"/>
</dbReference>
<evidence type="ECO:0000313" key="4">
    <source>
        <dbReference type="EMBL" id="ERJ06087.1"/>
    </source>
</evidence>
<evidence type="ECO:0000259" key="3">
    <source>
        <dbReference type="PROSITE" id="PS51462"/>
    </source>
</evidence>
<organism evidence="4 5">
    <name type="scientific">Halorhabdus tiamatea SARL4B</name>
    <dbReference type="NCBI Taxonomy" id="1033806"/>
    <lineage>
        <taxon>Archaea</taxon>
        <taxon>Methanobacteriati</taxon>
        <taxon>Methanobacteriota</taxon>
        <taxon>Stenosarchaea group</taxon>
        <taxon>Halobacteria</taxon>
        <taxon>Halobacteriales</taxon>
        <taxon>Haloarculaceae</taxon>
        <taxon>Halorhabdus</taxon>
    </lineage>
</organism>
<dbReference type="PROSITE" id="PS51462">
    <property type="entry name" value="NUDIX"/>
    <property type="match status" value="1"/>
</dbReference>
<dbReference type="RefSeq" id="WP_008528384.1">
    <property type="nucleotide sequence ID" value="NC_021921.1"/>
</dbReference>
<dbReference type="OrthoDB" id="104705at2157"/>
<proteinExistence type="predicted"/>
<feature type="domain" description="Nudix hydrolase" evidence="3">
    <location>
        <begin position="42"/>
        <end position="175"/>
    </location>
</feature>
<dbReference type="GeneID" id="23800297"/>
<keyword evidence="2 4" id="KW-0378">Hydrolase</keyword>
<dbReference type="STRING" id="1033806.HTIA_1145"/>
<dbReference type="PANTHER" id="PTHR11839:SF18">
    <property type="entry name" value="NUDIX HYDROLASE DOMAIN-CONTAINING PROTEIN"/>
    <property type="match status" value="1"/>
</dbReference>
<evidence type="ECO:0000256" key="1">
    <source>
        <dbReference type="ARBA" id="ARBA00001946"/>
    </source>
</evidence>
<dbReference type="GO" id="GO:0019693">
    <property type="term" value="P:ribose phosphate metabolic process"/>
    <property type="evidence" value="ECO:0007669"/>
    <property type="project" value="TreeGrafter"/>
</dbReference>
<dbReference type="GO" id="GO:0047631">
    <property type="term" value="F:ADP-ribose diphosphatase activity"/>
    <property type="evidence" value="ECO:0007669"/>
    <property type="project" value="UniProtKB-EC"/>
</dbReference>
<dbReference type="InterPro" id="IPR000086">
    <property type="entry name" value="NUDIX_hydrolase_dom"/>
</dbReference>
<dbReference type="EC" id="3.6.1.13" evidence="4"/>
<name>U2DJP7_9EURY</name>
<dbReference type="Gene3D" id="3.90.79.10">
    <property type="entry name" value="Nucleoside Triphosphate Pyrophosphohydrolase"/>
    <property type="match status" value="1"/>
</dbReference>
<accession>U2DJP7</accession>
<dbReference type="EMBL" id="AFNT02000020">
    <property type="protein sequence ID" value="ERJ06087.1"/>
    <property type="molecule type" value="Genomic_DNA"/>
</dbReference>